<proteinExistence type="predicted"/>
<evidence type="ECO:0000313" key="4">
    <source>
        <dbReference type="Proteomes" id="UP000321518"/>
    </source>
</evidence>
<feature type="domain" description="PB1" evidence="2">
    <location>
        <begin position="4"/>
        <end position="91"/>
    </location>
</feature>
<evidence type="ECO:0000259" key="2">
    <source>
        <dbReference type="PROSITE" id="PS51745"/>
    </source>
</evidence>
<sequence>MVTSVPVKVTLHSASDSPTTRALVLPTETAPSWDALRVLIQQRFTFGTAPTTLSYIDADGDEITLSSSEEVAELWTVVRNGGVLSFSIGHHQEPTSPIDNVALLASVEKALEGDHSFGRDLRSLVKSAGSHDGRSRHDRSRESALHGHHAYRRDHHGHVSGKLGRIGGNNGGRGGFAGFCRHNPAYHGFDTTKLSGSDSETFEQPSDSHGPFPSAHAHFPNPLSGHHGHGRHHCRPHHDFGPPPLFPLRPPFAFPASRRPSHRHERFQ</sequence>
<name>A0A511KNH7_RHOTO</name>
<feature type="compositionally biased region" description="Basic residues" evidence="1">
    <location>
        <begin position="146"/>
        <end position="159"/>
    </location>
</feature>
<feature type="region of interest" description="Disordered" evidence="1">
    <location>
        <begin position="127"/>
        <end position="167"/>
    </location>
</feature>
<feature type="compositionally biased region" description="Basic residues" evidence="1">
    <location>
        <begin position="226"/>
        <end position="236"/>
    </location>
</feature>
<dbReference type="Pfam" id="PF00564">
    <property type="entry name" value="PB1"/>
    <property type="match status" value="1"/>
</dbReference>
<dbReference type="Proteomes" id="UP000321518">
    <property type="component" value="Unassembled WGS sequence"/>
</dbReference>
<dbReference type="AlphaFoldDB" id="A0A511KNH7"/>
<feature type="compositionally biased region" description="Pro residues" evidence="1">
    <location>
        <begin position="241"/>
        <end position="253"/>
    </location>
</feature>
<protein>
    <submittedName>
        <fullName evidence="3">Phox/Bem1p domain containing protein</fullName>
    </submittedName>
</protein>
<dbReference type="Gene3D" id="3.10.20.90">
    <property type="entry name" value="Phosphatidylinositol 3-kinase Catalytic Subunit, Chain A, domain 1"/>
    <property type="match status" value="1"/>
</dbReference>
<gene>
    <name evidence="3" type="ORF">Rt10032_c18g5947</name>
</gene>
<dbReference type="SUPFAM" id="SSF54277">
    <property type="entry name" value="CAD &amp; PB1 domains"/>
    <property type="match status" value="1"/>
</dbReference>
<dbReference type="CDD" id="cd05992">
    <property type="entry name" value="PB1"/>
    <property type="match status" value="1"/>
</dbReference>
<feature type="compositionally biased region" description="Basic residues" evidence="1">
    <location>
        <begin position="259"/>
        <end position="268"/>
    </location>
</feature>
<comment type="caution">
    <text evidence="3">The sequence shown here is derived from an EMBL/GenBank/DDBJ whole genome shotgun (WGS) entry which is preliminary data.</text>
</comment>
<feature type="compositionally biased region" description="Polar residues" evidence="1">
    <location>
        <begin position="192"/>
        <end position="207"/>
    </location>
</feature>
<dbReference type="OrthoDB" id="661148at2759"/>
<accession>A0A511KNH7</accession>
<dbReference type="EMBL" id="BJWK01000018">
    <property type="protein sequence ID" value="GEM11930.1"/>
    <property type="molecule type" value="Genomic_DNA"/>
</dbReference>
<reference evidence="3 4" key="1">
    <citation type="submission" date="2019-07" db="EMBL/GenBank/DDBJ databases">
        <title>Rhodotorula toruloides NBRC10032 genome sequencing.</title>
        <authorList>
            <person name="Shida Y."/>
            <person name="Takaku H."/>
            <person name="Ogasawara W."/>
            <person name="Mori K."/>
        </authorList>
    </citation>
    <scope>NUCLEOTIDE SEQUENCE [LARGE SCALE GENOMIC DNA]</scope>
    <source>
        <strain evidence="3 4">NBRC10032</strain>
    </source>
</reference>
<feature type="compositionally biased region" description="Basic and acidic residues" evidence="1">
    <location>
        <begin position="127"/>
        <end position="145"/>
    </location>
</feature>
<organism evidence="3 4">
    <name type="scientific">Rhodotorula toruloides</name>
    <name type="common">Yeast</name>
    <name type="synonym">Rhodosporidium toruloides</name>
    <dbReference type="NCBI Taxonomy" id="5286"/>
    <lineage>
        <taxon>Eukaryota</taxon>
        <taxon>Fungi</taxon>
        <taxon>Dikarya</taxon>
        <taxon>Basidiomycota</taxon>
        <taxon>Pucciniomycotina</taxon>
        <taxon>Microbotryomycetes</taxon>
        <taxon>Sporidiobolales</taxon>
        <taxon>Sporidiobolaceae</taxon>
        <taxon>Rhodotorula</taxon>
    </lineage>
</organism>
<feature type="region of interest" description="Disordered" evidence="1">
    <location>
        <begin position="191"/>
        <end position="268"/>
    </location>
</feature>
<evidence type="ECO:0000313" key="3">
    <source>
        <dbReference type="EMBL" id="GEM11930.1"/>
    </source>
</evidence>
<dbReference type="InterPro" id="IPR000270">
    <property type="entry name" value="PB1_dom"/>
</dbReference>
<evidence type="ECO:0000256" key="1">
    <source>
        <dbReference type="SAM" id="MobiDB-lite"/>
    </source>
</evidence>
<dbReference type="PROSITE" id="PS51745">
    <property type="entry name" value="PB1"/>
    <property type="match status" value="1"/>
</dbReference>
<dbReference type="InterPro" id="IPR053793">
    <property type="entry name" value="PB1-like"/>
</dbReference>